<organism evidence="14 15">
    <name type="scientific">Lagenidium giganteum</name>
    <dbReference type="NCBI Taxonomy" id="4803"/>
    <lineage>
        <taxon>Eukaryota</taxon>
        <taxon>Sar</taxon>
        <taxon>Stramenopiles</taxon>
        <taxon>Oomycota</taxon>
        <taxon>Peronosporomycetes</taxon>
        <taxon>Pythiales</taxon>
        <taxon>Pythiaceae</taxon>
    </lineage>
</organism>
<dbReference type="Proteomes" id="UP001146120">
    <property type="component" value="Unassembled WGS sequence"/>
</dbReference>
<reference evidence="14" key="2">
    <citation type="journal article" date="2023" name="Microbiol Resour">
        <title>Decontamination and Annotation of the Draft Genome Sequence of the Oomycete Lagenidium giganteum ARSEF 373.</title>
        <authorList>
            <person name="Morgan W.R."/>
            <person name="Tartar A."/>
        </authorList>
    </citation>
    <scope>NUCLEOTIDE SEQUENCE</scope>
    <source>
        <strain evidence="14">ARSEF 373</strain>
    </source>
</reference>
<comment type="catalytic activity">
    <reaction evidence="11">
        <text>an alpha-D-Man-(1-&gt;2)-alpha-D-Man-(1-&gt;2)-alpha-D-Man-(1-&gt;3)-[alpha-D-Man-(1-&gt;2)-alpha-D-Man-(1-&gt;3)-alpha-D-Man-(1-&gt;6)]-beta-D-Man-(1-&gt;4)-beta-D-GlcNAc-(1-&gt;4)-alpha-D-GlcNAc-diphospho-di-trans,poly-cis-dolichol + a di-trans,poly-cis-dolichyl beta-D-mannosyl phosphate = an alpha-D-Man-(1-&gt;2)-alpha-D-Man-(1-&gt;2)-alpha-D-Man-(1-&gt;3)-[alpha-D-Man-(1-&gt;2)-alpha-D-Man-(1-&gt;3)-[alpha-D-Man-(1-&gt;6)]-alpha-D-Man-(1-&gt;6)]-beta-D-Man-(1-&gt;4)-beta-D-GlcNAc-(1-&gt;4)-alpha-D-GlcNAc-diphospho-di-trans,poly-cis-dolichol + a di-trans,poly-cis-dolichyl phosphate + H(+)</text>
        <dbReference type="Rhea" id="RHEA:29535"/>
        <dbReference type="Rhea" id="RHEA-COMP:19498"/>
        <dbReference type="Rhea" id="RHEA-COMP:19501"/>
        <dbReference type="Rhea" id="RHEA-COMP:19518"/>
        <dbReference type="Rhea" id="RHEA-COMP:19519"/>
        <dbReference type="ChEBI" id="CHEBI:15378"/>
        <dbReference type="ChEBI" id="CHEBI:57683"/>
        <dbReference type="ChEBI" id="CHEBI:58211"/>
        <dbReference type="ChEBI" id="CHEBI:132517"/>
        <dbReference type="ChEBI" id="CHEBI:132519"/>
        <dbReference type="EC" id="2.4.1.260"/>
    </reaction>
    <physiologicalReaction direction="left-to-right" evidence="11">
        <dbReference type="Rhea" id="RHEA:29536"/>
    </physiologicalReaction>
</comment>
<dbReference type="GO" id="GO:0006487">
    <property type="term" value="P:protein N-linked glycosylation"/>
    <property type="evidence" value="ECO:0007669"/>
    <property type="project" value="TreeGrafter"/>
</dbReference>
<feature type="transmembrane region" description="Helical" evidence="12">
    <location>
        <begin position="149"/>
        <end position="165"/>
    </location>
</feature>
<evidence type="ECO:0000313" key="14">
    <source>
        <dbReference type="EMBL" id="DBA04867.1"/>
    </source>
</evidence>
<dbReference type="PANTHER" id="PTHR22760:SF1">
    <property type="entry name" value="DOL-P-MAN:MAN(7)GLCNAC(2)-PP-DOL ALPHA-1,6-MANNOSYLTRANSFERASE"/>
    <property type="match status" value="1"/>
</dbReference>
<evidence type="ECO:0000256" key="6">
    <source>
        <dbReference type="ARBA" id="ARBA00022692"/>
    </source>
</evidence>
<feature type="transmembrane region" description="Helical" evidence="12">
    <location>
        <begin position="335"/>
        <end position="355"/>
    </location>
</feature>
<feature type="transmembrane region" description="Helical" evidence="12">
    <location>
        <begin position="269"/>
        <end position="289"/>
    </location>
</feature>
<evidence type="ECO:0000313" key="15">
    <source>
        <dbReference type="Proteomes" id="UP001146120"/>
    </source>
</evidence>
<keyword evidence="13" id="KW-0732">Signal</keyword>
<evidence type="ECO:0000256" key="4">
    <source>
        <dbReference type="ARBA" id="ARBA00022676"/>
    </source>
</evidence>
<evidence type="ECO:0000256" key="11">
    <source>
        <dbReference type="ARBA" id="ARBA00048899"/>
    </source>
</evidence>
<comment type="function">
    <text evidence="10">Mannosyltransferase that operates in the biosynthetic pathway of dolichol-linked oligosaccharides, the glycan precursors employed in protein asparagine (N)-glycosylation. The assembly of dolichol-linked oligosaccharides begins on the cytosolic side of the endoplasmic reticulum membrane and finishes in its lumen. The sequential addition of sugars to dolichol pyrophosphate produces dolichol-linked oligosaccharides containing fourteen sugars, including two GlcNAcs, nine mannoses and three glucoses. Once assembled, the oligosaccharide is transferred from the lipid to nascent proteins by oligosaccharyltransferases. In the lumen of the endoplasmic reticulum, adds the eighth mannose residue in an alpha-1,6 linkage onto Man(7)GlcNAc(2)-PP-dolichol to produce Man(8)GlcNAc(2)-PP-dolichol.</text>
</comment>
<name>A0AAV2ZDV0_9STRA</name>
<dbReference type="Pfam" id="PF03901">
    <property type="entry name" value="Glyco_transf_22"/>
    <property type="match status" value="1"/>
</dbReference>
<reference evidence="14" key="1">
    <citation type="submission" date="2022-11" db="EMBL/GenBank/DDBJ databases">
        <authorList>
            <person name="Morgan W.R."/>
            <person name="Tartar A."/>
        </authorList>
    </citation>
    <scope>NUCLEOTIDE SEQUENCE</scope>
    <source>
        <strain evidence="14">ARSEF 373</strain>
    </source>
</reference>
<dbReference type="GO" id="GO:0005789">
    <property type="term" value="C:endoplasmic reticulum membrane"/>
    <property type="evidence" value="ECO:0007669"/>
    <property type="project" value="UniProtKB-SubCell"/>
</dbReference>
<evidence type="ECO:0000256" key="12">
    <source>
        <dbReference type="RuleBase" id="RU363075"/>
    </source>
</evidence>
<feature type="transmembrane region" description="Helical" evidence="12">
    <location>
        <begin position="95"/>
        <end position="112"/>
    </location>
</feature>
<comment type="similarity">
    <text evidence="3 12">Belongs to the glycosyltransferase 22 family.</text>
</comment>
<dbReference type="GO" id="GO:0052917">
    <property type="term" value="F:dol-P-Man:Man(7)GlcNAc(2)-PP-Dol alpha-1,6-mannosyltransferase activity"/>
    <property type="evidence" value="ECO:0007669"/>
    <property type="project" value="UniProtKB-EC"/>
</dbReference>
<feature type="transmembrane region" description="Helical" evidence="12">
    <location>
        <begin position="362"/>
        <end position="385"/>
    </location>
</feature>
<dbReference type="PANTHER" id="PTHR22760">
    <property type="entry name" value="GLYCOSYLTRANSFERASE"/>
    <property type="match status" value="1"/>
</dbReference>
<feature type="transmembrane region" description="Helical" evidence="12">
    <location>
        <begin position="66"/>
        <end position="83"/>
    </location>
</feature>
<feature type="signal peptide" evidence="13">
    <location>
        <begin position="1"/>
        <end position="28"/>
    </location>
</feature>
<comment type="pathway">
    <text evidence="2">Protein modification; protein glycosylation.</text>
</comment>
<dbReference type="AlphaFoldDB" id="A0AAV2ZDV0"/>
<evidence type="ECO:0000256" key="3">
    <source>
        <dbReference type="ARBA" id="ARBA00007063"/>
    </source>
</evidence>
<feature type="transmembrane region" description="Helical" evidence="12">
    <location>
        <begin position="171"/>
        <end position="195"/>
    </location>
</feature>
<evidence type="ECO:0000256" key="13">
    <source>
        <dbReference type="SAM" id="SignalP"/>
    </source>
</evidence>
<sequence>MAKLALPSAVDLLLVAVVSFHIFHSPYAKVEESFNLQATHDLLLHGVRNVSKFDHIEFPGVVPRTFLGSLVVALLLSPIAWGLQLAGAPKFYLQYATRWVLGMLGVAALLMLKRRIVTHFDKDAANFFVLINACQFHIIFYLGRTLPNVYALVLVVIAVAYWIEGKWKYTIYLFTFTTIVFRGDTAVLFAPILLSMLFSGRISIVQIILYGLTASVVSLALTVLIDSYFWQRWLWPEGEVLWFNTVLNKSHEWGVMPPFWYFYSALPRALLATAVLVPFGISSLLPAIVRSRSLKDIKTAFSLAPVFDMTVWTFFWPVGVYLSLFSILPHKELRFIFNSVPLINLAAAVGAAKLYRDRAKSLLPFLGVIACLFATIAGSVVFTIASHANYPGLSARPHIIICSHYLGGVAFARLHQLAASEQHLERSVHIDVPSAMTGVSRFGEEFGTWKYSKDESVLTEAELAVYDYLLTTKDPSTLQTHFELVESFATFQRVKLSQSFPPMTIETQPYIYILRNKQARVAA</sequence>
<evidence type="ECO:0000256" key="10">
    <source>
        <dbReference type="ARBA" id="ARBA00044721"/>
    </source>
</evidence>
<comment type="subcellular location">
    <subcellularLocation>
        <location evidence="1 12">Endoplasmic reticulum membrane</location>
        <topology evidence="1 12">Multi-pass membrane protein</topology>
    </subcellularLocation>
</comment>
<keyword evidence="15" id="KW-1185">Reference proteome</keyword>
<evidence type="ECO:0000256" key="5">
    <source>
        <dbReference type="ARBA" id="ARBA00022679"/>
    </source>
</evidence>
<evidence type="ECO:0000256" key="7">
    <source>
        <dbReference type="ARBA" id="ARBA00022824"/>
    </source>
</evidence>
<protein>
    <recommendedName>
        <fullName evidence="12">Mannosyltransferase</fullName>
        <ecNumber evidence="12">2.4.1.-</ecNumber>
    </recommendedName>
</protein>
<evidence type="ECO:0000256" key="1">
    <source>
        <dbReference type="ARBA" id="ARBA00004477"/>
    </source>
</evidence>
<keyword evidence="8 12" id="KW-1133">Transmembrane helix</keyword>
<dbReference type="InterPro" id="IPR005599">
    <property type="entry name" value="GPI_mannosylTrfase"/>
</dbReference>
<gene>
    <name evidence="14" type="ORF">N0F65_006869</name>
</gene>
<evidence type="ECO:0000256" key="8">
    <source>
        <dbReference type="ARBA" id="ARBA00022989"/>
    </source>
</evidence>
<accession>A0AAV2ZDV0</accession>
<feature type="transmembrane region" description="Helical" evidence="12">
    <location>
        <begin position="301"/>
        <end position="323"/>
    </location>
</feature>
<keyword evidence="4 12" id="KW-0328">Glycosyltransferase</keyword>
<keyword evidence="5" id="KW-0808">Transferase</keyword>
<dbReference type="EC" id="2.4.1.-" evidence="12"/>
<feature type="transmembrane region" description="Helical" evidence="12">
    <location>
        <begin position="207"/>
        <end position="230"/>
    </location>
</feature>
<proteinExistence type="inferred from homology"/>
<keyword evidence="9 12" id="KW-0472">Membrane</keyword>
<keyword evidence="7 12" id="KW-0256">Endoplasmic reticulum</keyword>
<keyword evidence="6 12" id="KW-0812">Transmembrane</keyword>
<evidence type="ECO:0000256" key="9">
    <source>
        <dbReference type="ARBA" id="ARBA00023136"/>
    </source>
</evidence>
<evidence type="ECO:0000256" key="2">
    <source>
        <dbReference type="ARBA" id="ARBA00004922"/>
    </source>
</evidence>
<feature type="chain" id="PRO_5043517197" description="Mannosyltransferase" evidence="13">
    <location>
        <begin position="29"/>
        <end position="523"/>
    </location>
</feature>
<comment type="caution">
    <text evidence="14">The sequence shown here is derived from an EMBL/GenBank/DDBJ whole genome shotgun (WGS) entry which is preliminary data.</text>
</comment>
<dbReference type="EMBL" id="DAKRPA010000004">
    <property type="protein sequence ID" value="DBA04867.1"/>
    <property type="molecule type" value="Genomic_DNA"/>
</dbReference>